<evidence type="ECO:0000313" key="3">
    <source>
        <dbReference type="EMBL" id="RJL32741.1"/>
    </source>
</evidence>
<feature type="compositionally biased region" description="Acidic residues" evidence="1">
    <location>
        <begin position="85"/>
        <end position="98"/>
    </location>
</feature>
<name>A0A3A4AVJ6_9ACTN</name>
<reference evidence="3 4" key="1">
    <citation type="submission" date="2018-09" db="EMBL/GenBank/DDBJ databases">
        <title>YIM 75507 draft genome.</title>
        <authorList>
            <person name="Tang S."/>
            <person name="Feng Y."/>
        </authorList>
    </citation>
    <scope>NUCLEOTIDE SEQUENCE [LARGE SCALE GENOMIC DNA]</scope>
    <source>
        <strain evidence="3 4">YIM 75507</strain>
    </source>
</reference>
<protein>
    <submittedName>
        <fullName evidence="3">Uncharacterized protein</fullName>
    </submittedName>
</protein>
<dbReference type="Proteomes" id="UP000265768">
    <property type="component" value="Unassembled WGS sequence"/>
</dbReference>
<dbReference type="AlphaFoldDB" id="A0A3A4AVJ6"/>
<evidence type="ECO:0000256" key="1">
    <source>
        <dbReference type="SAM" id="MobiDB-lite"/>
    </source>
</evidence>
<keyword evidence="4" id="KW-1185">Reference proteome</keyword>
<feature type="compositionally biased region" description="Low complexity" evidence="1">
    <location>
        <begin position="37"/>
        <end position="63"/>
    </location>
</feature>
<feature type="chain" id="PRO_5017378848" evidence="2">
    <location>
        <begin position="23"/>
        <end position="98"/>
    </location>
</feature>
<keyword evidence="2" id="KW-0732">Signal</keyword>
<evidence type="ECO:0000256" key="2">
    <source>
        <dbReference type="SAM" id="SignalP"/>
    </source>
</evidence>
<feature type="region of interest" description="Disordered" evidence="1">
    <location>
        <begin position="23"/>
        <end position="98"/>
    </location>
</feature>
<dbReference type="EMBL" id="QZEY01000004">
    <property type="protein sequence ID" value="RJL32741.1"/>
    <property type="molecule type" value="Genomic_DNA"/>
</dbReference>
<gene>
    <name evidence="3" type="ORF">D5H75_14780</name>
</gene>
<proteinExistence type="predicted"/>
<comment type="caution">
    <text evidence="3">The sequence shown here is derived from an EMBL/GenBank/DDBJ whole genome shotgun (WGS) entry which is preliminary data.</text>
</comment>
<organism evidence="3 4">
    <name type="scientific">Bailinhaonella thermotolerans</name>
    <dbReference type="NCBI Taxonomy" id="1070861"/>
    <lineage>
        <taxon>Bacteria</taxon>
        <taxon>Bacillati</taxon>
        <taxon>Actinomycetota</taxon>
        <taxon>Actinomycetes</taxon>
        <taxon>Streptosporangiales</taxon>
        <taxon>Streptosporangiaceae</taxon>
        <taxon>Bailinhaonella</taxon>
    </lineage>
</organism>
<feature type="compositionally biased region" description="Pro residues" evidence="1">
    <location>
        <begin position="74"/>
        <end position="83"/>
    </location>
</feature>
<feature type="signal peptide" evidence="2">
    <location>
        <begin position="1"/>
        <end position="22"/>
    </location>
</feature>
<sequence>MLTAVAAGGLLALALGLVVARATEDPRPDLGGVVEVTAGPARGPGPAATARATPSPTASPRAAPSREARHPGGRPVPPPPPPYSGDDDDGEADDDDPE</sequence>
<evidence type="ECO:0000313" key="4">
    <source>
        <dbReference type="Proteomes" id="UP000265768"/>
    </source>
</evidence>
<accession>A0A3A4AVJ6</accession>